<proteinExistence type="predicted"/>
<name>A0A2P1ELH1_9VIRU</name>
<sequence length="148" mass="18052">MTTIKNNNISYAVPTFDVDISFYKEKNYHPDILLSYPIQFIVFFKNLIKKLKINYDYVNFKNNSIEFQNIFERPKNLILENILHFDDSNKKIMISFNTQNFNDDDYNFIVSIMENILGHKIYTKRKYENYPHFDIILSRYYLFDIKLR</sequence>
<accession>A0A2P1ELH1</accession>
<dbReference type="Proteomes" id="UP000289600">
    <property type="component" value="Segment"/>
</dbReference>
<dbReference type="EMBL" id="MG807320">
    <property type="protein sequence ID" value="AVL94746.1"/>
    <property type="molecule type" value="Genomic_DNA"/>
</dbReference>
<gene>
    <name evidence="1" type="ORF">mc_360</name>
</gene>
<reference evidence="2" key="1">
    <citation type="submission" date="2018-01" db="EMBL/GenBank/DDBJ databases">
        <title>Testimony of 'menage a trois' revealed by the proteome of Megavirus virophage.</title>
        <authorList>
            <person name="Jeudy S."/>
            <person name="Bertaux L."/>
            <person name="Alempic J.-M."/>
            <person name="Lartigue A."/>
            <person name="Legendre M."/>
            <person name="Philippe N."/>
            <person name="Beucher L."/>
            <person name="Biondi E."/>
            <person name="Juul S."/>
            <person name="Turner D."/>
            <person name="Coute Y."/>
            <person name="Claverie J.-M."/>
            <person name="Abergel C."/>
        </authorList>
    </citation>
    <scope>NUCLEOTIDE SEQUENCE [LARGE SCALE GENOMIC DNA]</scope>
</reference>
<evidence type="ECO:0000313" key="1">
    <source>
        <dbReference type="EMBL" id="AVL94746.1"/>
    </source>
</evidence>
<evidence type="ECO:0000313" key="2">
    <source>
        <dbReference type="Proteomes" id="UP000289600"/>
    </source>
</evidence>
<keyword evidence="2" id="KW-1185">Reference proteome</keyword>
<organism evidence="1 2">
    <name type="scientific">Moumouvirus australiensis</name>
    <dbReference type="NCBI Taxonomy" id="2109587"/>
    <lineage>
        <taxon>Viruses</taxon>
        <taxon>Varidnaviria</taxon>
        <taxon>Bamfordvirae</taxon>
        <taxon>Nucleocytoviricota</taxon>
        <taxon>Megaviricetes</taxon>
        <taxon>Imitervirales</taxon>
        <taxon>Mimiviridae</taxon>
        <taxon>Megamimivirinae</taxon>
        <taxon>Moumouvirus</taxon>
        <taxon>Moumouvirus australiense</taxon>
    </lineage>
</organism>
<protein>
    <submittedName>
        <fullName evidence="1">Uncharacterized protein</fullName>
    </submittedName>
</protein>